<dbReference type="PANTHER" id="PTHR43649">
    <property type="entry name" value="ARABINOSE-BINDING PROTEIN-RELATED"/>
    <property type="match status" value="1"/>
</dbReference>
<reference evidence="2 3" key="1">
    <citation type="submission" date="2017-06" db="EMBL/GenBank/DDBJ databases">
        <authorList>
            <person name="Kim H.J."/>
            <person name="Triplett B.A."/>
        </authorList>
    </citation>
    <scope>NUCLEOTIDE SEQUENCE [LARGE SCALE GENOMIC DNA]</scope>
    <source>
        <strain evidence="2 3">CGMCC 4.2132</strain>
    </source>
</reference>
<sequence>MQIRKLGIIAIAGALTLSAAACGGDDTGSGAAGGSTEAAAPKTLTYWASNQGTSLDNDKQVLQPELDKFEKQTGIKVNLEVVPWADLLNRILAATTSGQGPDVLNIGNTWSASLQATGAFVPWDDALLAKVGGKERFLGPSLAATGAAGQPPTALPIYGMTYGLFYNKKLFSEAGIAEPPKTWDELIADGKKLTKGDKWGLAVEGASVSENAHHAFIFGQQHGSDLFDATGKPQFDSPKQVAAIKQYLDLMAVHKIVNPSNAEYSNGTEAVQDFTSGKAAMLMWQSIASQTKAAGMTDEDYGLAPIPLPDPAQGGKQVNGMVAGINLAIFKSSKNQDAALQFVKFMTSKETQQTLNKTYGSLPTVTDAYDDPAFQTPMIKTFQEILGTTAAPLPQVAEESQFETLVGTAMNKMFADAASGTPITDEYVKSKLTDANEQMQAGG</sequence>
<dbReference type="SUPFAM" id="SSF53850">
    <property type="entry name" value="Periplasmic binding protein-like II"/>
    <property type="match status" value="1"/>
</dbReference>
<gene>
    <name evidence="2" type="ORF">SAMN05216276_100922</name>
</gene>
<dbReference type="Pfam" id="PF01547">
    <property type="entry name" value="SBP_bac_1"/>
    <property type="match status" value="1"/>
</dbReference>
<accession>A0A239E8L3</accession>
<feature type="signal peptide" evidence="1">
    <location>
        <begin position="1"/>
        <end position="21"/>
    </location>
</feature>
<proteinExistence type="predicted"/>
<evidence type="ECO:0000313" key="3">
    <source>
        <dbReference type="Proteomes" id="UP000198282"/>
    </source>
</evidence>
<protein>
    <submittedName>
        <fullName evidence="2">Carbohydrate ABC transporter substrate-binding protein, CUT1 family</fullName>
    </submittedName>
</protein>
<organism evidence="2 3">
    <name type="scientific">Streptosporangium subroseum</name>
    <dbReference type="NCBI Taxonomy" id="106412"/>
    <lineage>
        <taxon>Bacteria</taxon>
        <taxon>Bacillati</taxon>
        <taxon>Actinomycetota</taxon>
        <taxon>Actinomycetes</taxon>
        <taxon>Streptosporangiales</taxon>
        <taxon>Streptosporangiaceae</taxon>
        <taxon>Streptosporangium</taxon>
    </lineage>
</organism>
<dbReference type="Gene3D" id="3.40.190.10">
    <property type="entry name" value="Periplasmic binding protein-like II"/>
    <property type="match status" value="2"/>
</dbReference>
<feature type="chain" id="PRO_5039208325" evidence="1">
    <location>
        <begin position="22"/>
        <end position="443"/>
    </location>
</feature>
<dbReference type="EMBL" id="FZOD01000009">
    <property type="protein sequence ID" value="SNS40967.1"/>
    <property type="molecule type" value="Genomic_DNA"/>
</dbReference>
<evidence type="ECO:0000256" key="1">
    <source>
        <dbReference type="SAM" id="SignalP"/>
    </source>
</evidence>
<dbReference type="RefSeq" id="WP_089207260.1">
    <property type="nucleotide sequence ID" value="NZ_FZOD01000009.1"/>
</dbReference>
<keyword evidence="3" id="KW-1185">Reference proteome</keyword>
<dbReference type="PANTHER" id="PTHR43649:SF12">
    <property type="entry name" value="DIACETYLCHITOBIOSE BINDING PROTEIN DASA"/>
    <property type="match status" value="1"/>
</dbReference>
<name>A0A239E8L3_9ACTN</name>
<dbReference type="OrthoDB" id="9780991at2"/>
<evidence type="ECO:0000313" key="2">
    <source>
        <dbReference type="EMBL" id="SNS40967.1"/>
    </source>
</evidence>
<dbReference type="CDD" id="cd13585">
    <property type="entry name" value="PBP2_TMBP_like"/>
    <property type="match status" value="1"/>
</dbReference>
<dbReference type="InterPro" id="IPR050490">
    <property type="entry name" value="Bact_solute-bd_prot1"/>
</dbReference>
<dbReference type="PROSITE" id="PS51257">
    <property type="entry name" value="PROKAR_LIPOPROTEIN"/>
    <property type="match status" value="1"/>
</dbReference>
<keyword evidence="1" id="KW-0732">Signal</keyword>
<dbReference type="AlphaFoldDB" id="A0A239E8L3"/>
<dbReference type="Proteomes" id="UP000198282">
    <property type="component" value="Unassembled WGS sequence"/>
</dbReference>
<dbReference type="InterPro" id="IPR006059">
    <property type="entry name" value="SBP"/>
</dbReference>